<evidence type="ECO:0000313" key="2">
    <source>
        <dbReference type="Proteomes" id="UP000886998"/>
    </source>
</evidence>
<evidence type="ECO:0008006" key="3">
    <source>
        <dbReference type="Google" id="ProtNLM"/>
    </source>
</evidence>
<dbReference type="InterPro" id="IPR036691">
    <property type="entry name" value="Endo/exonu/phosph_ase_sf"/>
</dbReference>
<gene>
    <name evidence="1" type="ORF">TNIN_83191</name>
</gene>
<organism evidence="1 2">
    <name type="scientific">Trichonephila inaurata madagascariensis</name>
    <dbReference type="NCBI Taxonomy" id="2747483"/>
    <lineage>
        <taxon>Eukaryota</taxon>
        <taxon>Metazoa</taxon>
        <taxon>Ecdysozoa</taxon>
        <taxon>Arthropoda</taxon>
        <taxon>Chelicerata</taxon>
        <taxon>Arachnida</taxon>
        <taxon>Araneae</taxon>
        <taxon>Araneomorphae</taxon>
        <taxon>Entelegynae</taxon>
        <taxon>Araneoidea</taxon>
        <taxon>Nephilidae</taxon>
        <taxon>Trichonephila</taxon>
        <taxon>Trichonephila inaurata</taxon>
    </lineage>
</organism>
<dbReference type="AlphaFoldDB" id="A0A8X6YP44"/>
<dbReference type="Proteomes" id="UP000886998">
    <property type="component" value="Unassembled WGS sequence"/>
</dbReference>
<dbReference type="EMBL" id="BMAV01021686">
    <property type="protein sequence ID" value="GFY75923.1"/>
    <property type="molecule type" value="Genomic_DNA"/>
</dbReference>
<keyword evidence="2" id="KW-1185">Reference proteome</keyword>
<dbReference type="SUPFAM" id="SSF56219">
    <property type="entry name" value="DNase I-like"/>
    <property type="match status" value="1"/>
</dbReference>
<protein>
    <recommendedName>
        <fullName evidence="3">Endonuclease/exonuclease/phosphatase domain-containing protein</fullName>
    </recommendedName>
</protein>
<comment type="caution">
    <text evidence="1">The sequence shown here is derived from an EMBL/GenBank/DDBJ whole genome shotgun (WGS) entry which is preliminary data.</text>
</comment>
<reference evidence="1" key="1">
    <citation type="submission" date="2020-08" db="EMBL/GenBank/DDBJ databases">
        <title>Multicomponent nature underlies the extraordinary mechanical properties of spider dragline silk.</title>
        <authorList>
            <person name="Kono N."/>
            <person name="Nakamura H."/>
            <person name="Mori M."/>
            <person name="Yoshida Y."/>
            <person name="Ohtoshi R."/>
            <person name="Malay A.D."/>
            <person name="Moran D.A.P."/>
            <person name="Tomita M."/>
            <person name="Numata K."/>
            <person name="Arakawa K."/>
        </authorList>
    </citation>
    <scope>NUCLEOTIDE SEQUENCE</scope>
</reference>
<evidence type="ECO:0000313" key="1">
    <source>
        <dbReference type="EMBL" id="GFY75923.1"/>
    </source>
</evidence>
<proteinExistence type="predicted"/>
<dbReference type="OrthoDB" id="6513770at2759"/>
<accession>A0A8X6YP44</accession>
<sequence length="111" mass="12020">MKSTGVGQPAPSKVSPHLNFAQNGRLFELLCLTLSGPIRGQPLEPHRRGCVLDEGKLRPFSVGDFNAKHTSFGCQCSNTRGNRLYSYIVNNSIDVFAPLTPTRFGVASASI</sequence>
<name>A0A8X6YP44_9ARAC</name>